<name>A0ABQ9N7H1_HEVBR</name>
<feature type="domain" description="Transcription factor MYC/MYB N-terminal" evidence="5">
    <location>
        <begin position="48"/>
        <end position="159"/>
    </location>
</feature>
<evidence type="ECO:0000313" key="6">
    <source>
        <dbReference type="EMBL" id="KAJ9187632.1"/>
    </source>
</evidence>
<reference evidence="6" key="1">
    <citation type="journal article" date="2023" name="Plant Biotechnol. J.">
        <title>Chromosome-level wild Hevea brasiliensis genome provides new tools for genomic-assisted breeding and valuable loci to elevate rubber yield.</title>
        <authorList>
            <person name="Cheng H."/>
            <person name="Song X."/>
            <person name="Hu Y."/>
            <person name="Wu T."/>
            <person name="Yang Q."/>
            <person name="An Z."/>
            <person name="Feng S."/>
            <person name="Deng Z."/>
            <person name="Wu W."/>
            <person name="Zeng X."/>
            <person name="Tu M."/>
            <person name="Wang X."/>
            <person name="Huang H."/>
        </authorList>
    </citation>
    <scope>NUCLEOTIDE SEQUENCE</scope>
    <source>
        <strain evidence="6">MT/VB/25A 57/8</strain>
    </source>
</reference>
<keyword evidence="7" id="KW-1185">Reference proteome</keyword>
<proteinExistence type="predicted"/>
<comment type="subcellular location">
    <subcellularLocation>
        <location evidence="4">Nucleus</location>
    </subcellularLocation>
</comment>
<organism evidence="6 7">
    <name type="scientific">Hevea brasiliensis</name>
    <name type="common">Para rubber tree</name>
    <name type="synonym">Siphonia brasiliensis</name>
    <dbReference type="NCBI Taxonomy" id="3981"/>
    <lineage>
        <taxon>Eukaryota</taxon>
        <taxon>Viridiplantae</taxon>
        <taxon>Streptophyta</taxon>
        <taxon>Embryophyta</taxon>
        <taxon>Tracheophyta</taxon>
        <taxon>Spermatophyta</taxon>
        <taxon>Magnoliopsida</taxon>
        <taxon>eudicotyledons</taxon>
        <taxon>Gunneridae</taxon>
        <taxon>Pentapetalae</taxon>
        <taxon>rosids</taxon>
        <taxon>fabids</taxon>
        <taxon>Malpighiales</taxon>
        <taxon>Euphorbiaceae</taxon>
        <taxon>Crotonoideae</taxon>
        <taxon>Micrandreae</taxon>
        <taxon>Hevea</taxon>
    </lineage>
</organism>
<protein>
    <recommendedName>
        <fullName evidence="4">Transcription factor</fullName>
        <shortName evidence="4">bHLH transcription factor</shortName>
    </recommendedName>
    <alternativeName>
        <fullName evidence="4">Basic helix-loop-helix protein</fullName>
    </alternativeName>
</protein>
<evidence type="ECO:0000256" key="3">
    <source>
        <dbReference type="ARBA" id="ARBA00023242"/>
    </source>
</evidence>
<sequence length="166" mass="18038">MGEKFWVNVEKAMVESVLGIEACEFLISSASNNVSADMVSPPSNLGVQKGLCQLIDGSNWNYAIFWYASSLKSGGSILSWGGGVLANPKGSGAGKGNSIVDGKFEAVEKREEVKKRVLQKLHTCFNMLDGDNYAANLDAVSDVEMFYLTSMYFTFRCDSSYSPVES</sequence>
<evidence type="ECO:0000256" key="2">
    <source>
        <dbReference type="ARBA" id="ARBA00023163"/>
    </source>
</evidence>
<dbReference type="EMBL" id="JARPOI010000002">
    <property type="protein sequence ID" value="KAJ9187632.1"/>
    <property type="molecule type" value="Genomic_DNA"/>
</dbReference>
<accession>A0ABQ9N7H1</accession>
<evidence type="ECO:0000256" key="4">
    <source>
        <dbReference type="RuleBase" id="RU369104"/>
    </source>
</evidence>
<dbReference type="PANTHER" id="PTHR11514:SF53">
    <property type="entry name" value="TRANSCRIPTION FACTOR BHLH3"/>
    <property type="match status" value="1"/>
</dbReference>
<dbReference type="Pfam" id="PF14215">
    <property type="entry name" value="bHLH-MYC_N"/>
    <property type="match status" value="1"/>
</dbReference>
<dbReference type="InterPro" id="IPR025610">
    <property type="entry name" value="MYC/MYB_N"/>
</dbReference>
<evidence type="ECO:0000256" key="1">
    <source>
        <dbReference type="ARBA" id="ARBA00023015"/>
    </source>
</evidence>
<evidence type="ECO:0000259" key="5">
    <source>
        <dbReference type="Pfam" id="PF14215"/>
    </source>
</evidence>
<dbReference type="PANTHER" id="PTHR11514">
    <property type="entry name" value="MYC"/>
    <property type="match status" value="1"/>
</dbReference>
<evidence type="ECO:0000313" key="7">
    <source>
        <dbReference type="Proteomes" id="UP001174677"/>
    </source>
</evidence>
<gene>
    <name evidence="6" type="ORF">P3X46_003061</name>
</gene>
<comment type="caution">
    <text evidence="6">The sequence shown here is derived from an EMBL/GenBank/DDBJ whole genome shotgun (WGS) entry which is preliminary data.</text>
</comment>
<keyword evidence="1 4" id="KW-0805">Transcription regulation</keyword>
<keyword evidence="3 4" id="KW-0539">Nucleus</keyword>
<keyword evidence="2 4" id="KW-0804">Transcription</keyword>
<dbReference type="Proteomes" id="UP001174677">
    <property type="component" value="Chromosome 2"/>
</dbReference>
<dbReference type="InterPro" id="IPR045084">
    <property type="entry name" value="AIB/MYC-like"/>
</dbReference>